<dbReference type="SUPFAM" id="SSF52540">
    <property type="entry name" value="P-loop containing nucleoside triphosphate hydrolases"/>
    <property type="match status" value="1"/>
</dbReference>
<dbReference type="InterPro" id="IPR027417">
    <property type="entry name" value="P-loop_NTPase"/>
</dbReference>
<dbReference type="NCBIfam" id="TIGR00150">
    <property type="entry name" value="T6A_YjeE"/>
    <property type="match status" value="1"/>
</dbReference>
<dbReference type="EMBL" id="BARS01010096">
    <property type="protein sequence ID" value="GAF89712.1"/>
    <property type="molecule type" value="Genomic_DNA"/>
</dbReference>
<keyword evidence="6" id="KW-0479">Metal-binding</keyword>
<evidence type="ECO:0000256" key="4">
    <source>
        <dbReference type="ARBA" id="ARBA00022490"/>
    </source>
</evidence>
<sequence>MPDKRELSKIITNSPEETVGVGKKIASRLKSGDIIYLYGELGSGKTVLVKGICQGLGVKEDVTSSSFVIATEYKGKILVSHIDLYRLDKGDIAELPIDEYILQDGITLIEWADRINNRYKEGFCIKINIIGTNKREFIFENFRD</sequence>
<evidence type="ECO:0000256" key="1">
    <source>
        <dbReference type="ARBA" id="ARBA00004496"/>
    </source>
</evidence>
<dbReference type="GO" id="GO:0005737">
    <property type="term" value="C:cytoplasm"/>
    <property type="evidence" value="ECO:0007669"/>
    <property type="project" value="UniProtKB-SubCell"/>
</dbReference>
<comment type="caution">
    <text evidence="11">The sequence shown here is derived from an EMBL/GenBank/DDBJ whole genome shotgun (WGS) entry which is preliminary data.</text>
</comment>
<dbReference type="Pfam" id="PF02367">
    <property type="entry name" value="TsaE"/>
    <property type="match status" value="1"/>
</dbReference>
<organism evidence="11">
    <name type="scientific">marine sediment metagenome</name>
    <dbReference type="NCBI Taxonomy" id="412755"/>
    <lineage>
        <taxon>unclassified sequences</taxon>
        <taxon>metagenomes</taxon>
        <taxon>ecological metagenomes</taxon>
    </lineage>
</organism>
<dbReference type="GO" id="GO:0005524">
    <property type="term" value="F:ATP binding"/>
    <property type="evidence" value="ECO:0007669"/>
    <property type="project" value="UniProtKB-KW"/>
</dbReference>
<evidence type="ECO:0000256" key="8">
    <source>
        <dbReference type="ARBA" id="ARBA00022840"/>
    </source>
</evidence>
<evidence type="ECO:0000313" key="11">
    <source>
        <dbReference type="EMBL" id="GAF89712.1"/>
    </source>
</evidence>
<evidence type="ECO:0000256" key="6">
    <source>
        <dbReference type="ARBA" id="ARBA00022723"/>
    </source>
</evidence>
<accession>X0TNJ8</accession>
<dbReference type="Gene3D" id="3.40.50.300">
    <property type="entry name" value="P-loop containing nucleotide triphosphate hydrolases"/>
    <property type="match status" value="1"/>
</dbReference>
<keyword evidence="7" id="KW-0547">Nucleotide-binding</keyword>
<reference evidence="11" key="1">
    <citation type="journal article" date="2014" name="Front. Microbiol.">
        <title>High frequency of phylogenetically diverse reductive dehalogenase-homologous genes in deep subseafloor sedimentary metagenomes.</title>
        <authorList>
            <person name="Kawai M."/>
            <person name="Futagami T."/>
            <person name="Toyoda A."/>
            <person name="Takaki Y."/>
            <person name="Nishi S."/>
            <person name="Hori S."/>
            <person name="Arai W."/>
            <person name="Tsubouchi T."/>
            <person name="Morono Y."/>
            <person name="Uchiyama I."/>
            <person name="Ito T."/>
            <person name="Fujiyama A."/>
            <person name="Inagaki F."/>
            <person name="Takami H."/>
        </authorList>
    </citation>
    <scope>NUCLEOTIDE SEQUENCE</scope>
    <source>
        <strain evidence="11">Expedition CK06-06</strain>
    </source>
</reference>
<proteinExistence type="inferred from homology"/>
<dbReference type="AlphaFoldDB" id="X0TNJ8"/>
<dbReference type="GO" id="GO:0046872">
    <property type="term" value="F:metal ion binding"/>
    <property type="evidence" value="ECO:0007669"/>
    <property type="project" value="UniProtKB-KW"/>
</dbReference>
<gene>
    <name evidence="11" type="ORF">S01H1_18821</name>
</gene>
<evidence type="ECO:0000256" key="5">
    <source>
        <dbReference type="ARBA" id="ARBA00022694"/>
    </source>
</evidence>
<comment type="subcellular location">
    <subcellularLocation>
        <location evidence="1">Cytoplasm</location>
    </subcellularLocation>
</comment>
<name>X0TNJ8_9ZZZZ</name>
<evidence type="ECO:0000256" key="2">
    <source>
        <dbReference type="ARBA" id="ARBA00007599"/>
    </source>
</evidence>
<evidence type="ECO:0000256" key="10">
    <source>
        <dbReference type="ARBA" id="ARBA00032441"/>
    </source>
</evidence>
<keyword evidence="9" id="KW-0460">Magnesium</keyword>
<evidence type="ECO:0000256" key="7">
    <source>
        <dbReference type="ARBA" id="ARBA00022741"/>
    </source>
</evidence>
<keyword evidence="5" id="KW-0819">tRNA processing</keyword>
<protein>
    <recommendedName>
        <fullName evidence="3">tRNA threonylcarbamoyladenosine biosynthesis protein TsaE</fullName>
    </recommendedName>
    <alternativeName>
        <fullName evidence="10">t(6)A37 threonylcarbamoyladenosine biosynthesis protein TsaE</fullName>
    </alternativeName>
</protein>
<evidence type="ECO:0000256" key="9">
    <source>
        <dbReference type="ARBA" id="ARBA00022842"/>
    </source>
</evidence>
<dbReference type="GO" id="GO:0002949">
    <property type="term" value="P:tRNA threonylcarbamoyladenosine modification"/>
    <property type="evidence" value="ECO:0007669"/>
    <property type="project" value="InterPro"/>
</dbReference>
<dbReference type="PANTHER" id="PTHR33540">
    <property type="entry name" value="TRNA THREONYLCARBAMOYLADENOSINE BIOSYNTHESIS PROTEIN TSAE"/>
    <property type="match status" value="1"/>
</dbReference>
<keyword evidence="4" id="KW-0963">Cytoplasm</keyword>
<evidence type="ECO:0000256" key="3">
    <source>
        <dbReference type="ARBA" id="ARBA00019010"/>
    </source>
</evidence>
<comment type="similarity">
    <text evidence="2">Belongs to the TsaE family.</text>
</comment>
<dbReference type="PANTHER" id="PTHR33540:SF2">
    <property type="entry name" value="TRNA THREONYLCARBAMOYLADENOSINE BIOSYNTHESIS PROTEIN TSAE"/>
    <property type="match status" value="1"/>
</dbReference>
<keyword evidence="8" id="KW-0067">ATP-binding</keyword>
<dbReference type="InterPro" id="IPR003442">
    <property type="entry name" value="T6A_TsaE"/>
</dbReference>